<organism evidence="2 4">
    <name type="scientific">Phanerochaete carnosa (strain HHB-10118-sp)</name>
    <name type="common">White-rot fungus</name>
    <name type="synonym">Peniophora carnosa</name>
    <dbReference type="NCBI Taxonomy" id="650164"/>
    <lineage>
        <taxon>Eukaryota</taxon>
        <taxon>Fungi</taxon>
        <taxon>Dikarya</taxon>
        <taxon>Basidiomycota</taxon>
        <taxon>Agaricomycotina</taxon>
        <taxon>Agaricomycetes</taxon>
        <taxon>Polyporales</taxon>
        <taxon>Phanerochaetaceae</taxon>
        <taxon>Phanerochaete</taxon>
    </lineage>
</organism>
<keyword evidence="1" id="KW-1133">Transmembrane helix</keyword>
<keyword evidence="4" id="KW-1185">Reference proteome</keyword>
<dbReference type="RefSeq" id="XP_007403090.1">
    <property type="nucleotide sequence ID" value="XM_007403028.1"/>
</dbReference>
<dbReference type="GeneID" id="18912020"/>
<dbReference type="InParanoid" id="K5VNV3"/>
<proteinExistence type="predicted"/>
<dbReference type="AlphaFoldDB" id="K5VNV3"/>
<protein>
    <submittedName>
        <fullName evidence="2">Uncharacterized protein</fullName>
    </submittedName>
</protein>
<reference evidence="2 4" key="1">
    <citation type="journal article" date="2012" name="BMC Genomics">
        <title>Comparative genomics of the white-rot fungi, Phanerochaete carnosa and P. chrysosporium, to elucidate the genetic basis of the distinct wood types they colonize.</title>
        <authorList>
            <person name="Suzuki H."/>
            <person name="MacDonald J."/>
            <person name="Syed K."/>
            <person name="Salamov A."/>
            <person name="Hori C."/>
            <person name="Aerts A."/>
            <person name="Henrissat B."/>
            <person name="Wiebenga A."/>
            <person name="vanKuyk P.A."/>
            <person name="Barry K."/>
            <person name="Lindquist E."/>
            <person name="LaButti K."/>
            <person name="Lapidus A."/>
            <person name="Lucas S."/>
            <person name="Coutinho P."/>
            <person name="Gong Y."/>
            <person name="Samejima M."/>
            <person name="Mahadevan R."/>
            <person name="Abou-Zaid M."/>
            <person name="de Vries R.P."/>
            <person name="Igarashi K."/>
            <person name="Yadav J.S."/>
            <person name="Grigoriev I.V."/>
            <person name="Master E.R."/>
        </authorList>
    </citation>
    <scope>NUCLEOTIDE SEQUENCE [LARGE SCALE GENOMIC DNA]</scope>
    <source>
        <strain evidence="2 4">HHB-10118-sp</strain>
    </source>
</reference>
<dbReference type="GeneID" id="18912052"/>
<dbReference type="RefSeq" id="XP_007403179.1">
    <property type="nucleotide sequence ID" value="XM_007403117.1"/>
</dbReference>
<accession>K5VNV3</accession>
<evidence type="ECO:0000313" key="3">
    <source>
        <dbReference type="EMBL" id="EKM48358.1"/>
    </source>
</evidence>
<dbReference type="HOGENOM" id="CLU_3014931_0_0_1"/>
<dbReference type="EMBL" id="JH931236">
    <property type="protein sequence ID" value="EKM48269.1"/>
    <property type="molecule type" value="Genomic_DNA"/>
</dbReference>
<dbReference type="EMBL" id="JH931147">
    <property type="protein sequence ID" value="EKM48358.1"/>
    <property type="molecule type" value="Genomic_DNA"/>
</dbReference>
<dbReference type="Proteomes" id="UP000008370">
    <property type="component" value="Unassembled WGS sequence"/>
</dbReference>
<keyword evidence="1" id="KW-0472">Membrane</keyword>
<name>K5VNV3_PHACS</name>
<dbReference type="KEGG" id="pco:PHACADRAFT_203024"/>
<evidence type="ECO:0000256" key="1">
    <source>
        <dbReference type="SAM" id="Phobius"/>
    </source>
</evidence>
<gene>
    <name evidence="3" type="ORF">PHACADRAFT_202921</name>
    <name evidence="2" type="ORF">PHACADRAFT_203024</name>
</gene>
<sequence length="56" mass="6297">MLAPCVLPYTFCFFVGHSLALSAFKPVDSYHFLVLLGYHMQSISAMLARVGKYKLL</sequence>
<evidence type="ECO:0000313" key="2">
    <source>
        <dbReference type="EMBL" id="EKM48269.1"/>
    </source>
</evidence>
<evidence type="ECO:0000313" key="4">
    <source>
        <dbReference type="Proteomes" id="UP000008370"/>
    </source>
</evidence>
<keyword evidence="1" id="KW-0812">Transmembrane</keyword>
<feature type="transmembrane region" description="Helical" evidence="1">
    <location>
        <begin position="30"/>
        <end position="50"/>
    </location>
</feature>
<dbReference type="KEGG" id="pco:PHACADRAFT_202921"/>